<dbReference type="GeneID" id="8850928"/>
<evidence type="ECO:0000313" key="3">
    <source>
        <dbReference type="Proteomes" id="UP000006671"/>
    </source>
</evidence>
<feature type="compositionally biased region" description="Low complexity" evidence="1">
    <location>
        <begin position="323"/>
        <end position="338"/>
    </location>
</feature>
<evidence type="ECO:0000313" key="2">
    <source>
        <dbReference type="EMBL" id="EFC39958.1"/>
    </source>
</evidence>
<dbReference type="VEuPathDB" id="AmoebaDB:NAEGRDRAFT_72355"/>
<feature type="region of interest" description="Disordered" evidence="1">
    <location>
        <begin position="285"/>
        <end position="339"/>
    </location>
</feature>
<accession>D2VTM4</accession>
<name>D2VTM4_NAEGR</name>
<feature type="region of interest" description="Disordered" evidence="1">
    <location>
        <begin position="1"/>
        <end position="57"/>
    </location>
</feature>
<reference evidence="2 3" key="1">
    <citation type="journal article" date="2010" name="Cell">
        <title>The genome of Naegleria gruberi illuminates early eukaryotic versatility.</title>
        <authorList>
            <person name="Fritz-Laylin L.K."/>
            <person name="Prochnik S.E."/>
            <person name="Ginger M.L."/>
            <person name="Dacks J.B."/>
            <person name="Carpenter M.L."/>
            <person name="Field M.C."/>
            <person name="Kuo A."/>
            <person name="Paredez A."/>
            <person name="Chapman J."/>
            <person name="Pham J."/>
            <person name="Shu S."/>
            <person name="Neupane R."/>
            <person name="Cipriano M."/>
            <person name="Mancuso J."/>
            <person name="Tu H."/>
            <person name="Salamov A."/>
            <person name="Lindquist E."/>
            <person name="Shapiro H."/>
            <person name="Lucas S."/>
            <person name="Grigoriev I.V."/>
            <person name="Cande W.Z."/>
            <person name="Fulton C."/>
            <person name="Rokhsar D.S."/>
            <person name="Dawson S.C."/>
        </authorList>
    </citation>
    <scope>NUCLEOTIDE SEQUENCE [LARGE SCALE GENOMIC DNA]</scope>
    <source>
        <strain evidence="2 3">NEG-M</strain>
    </source>
</reference>
<dbReference type="OrthoDB" id="27483at2759"/>
<proteinExistence type="predicted"/>
<dbReference type="RefSeq" id="XP_002672702.1">
    <property type="nucleotide sequence ID" value="XM_002672656.1"/>
</dbReference>
<sequence length="1373" mass="154725">MNSNVTLHSSSASLHHEEEEISDDMNLDDDADLGGNSQTFDEEIDFNNTSSNTNNNVQQQQIIRVKKEENYYEASQVLDEEASDEEINFDEVQEVQQPFNNQQAPPTIPAITSDEEEEVNFDEAIVVNSDDESVCFDDDLEAPQHASLIRVKVEPGLTSNNSSISVNMDEMDNKMQDDDEDIDLDEQQQEVINETTNVNTSSNNNTLLQQPQVIASTESTTQAKDIIQEESDDLNMEDFDFSMGTSELSSSNLSNIKLAGSHNSIESIQPVSLVTQPTMESLQPSLTIDPSLTLPPSPTQSSPEKVLLTSEEERSIPATLEQPSSTIPTSSVSSSVTSKNASIITQEINNTLGDSALSQYKVKQERGLSNTLEEAITIDSDSEDEVMVEKVRVVPSSLPSQLVIEESENEEEIPEDDDEQLDDEDEDDDEEEDEYSSTSSEEENDEELEEQDAVSTSSGRFKPSLSVKRIATAFRMITKDICTGSFCCGGPLLTRAGLPGLKLIIPNQDPEQEPTLKHVTFPLANPEQAREIIKLAKRAAKHSNEYYLNADQFVITNPKWNEMVSELVNSCTRGNLGVSPEKEVSFQLHQLVLFKEGENIPKKNKLPSNVFAQFIVQLPCSYAGGKVKFSHRDEQLEYDLVEQSFYLPSYITYFTECQVNEDKIEEGYKLYLVYNLIYNGKPSFKPSLETVFKVADNLKKIEALWSPQESPFAVYLLDSVKEADCRVDLLKGQDLVLYNFFTLFNDQYSLFDIYLGVFERTTLRTTKTSSTRKVVNDDEIYDSDDESSYLVKRLTNPKTGVVVSQMFKIELSDTIPYDIASISSNRNCLVVIPKKYHYLSLKYMDAKTCYEGFITLYKEFMIDPTKRNLCIELASSQTQSQFFKGKLLELIPILLNLSDIDLFKKFLIPIPILDLPTWNTILNHFGLDNLKTEFLSGLVGYVCYKTQDLEKRANQTFNYLIGLADDQLSLDFMSRFLEKLDNITNNINTGILSINFLVSLIETCSKLKIESEVIGRISLKIIQTNAIETCTEQIIQVLQALHSQNQIGLCNQIFELIIRRAQPQIFTVIMPVVISSISLLGVDNIKSKIVEFCNKMINTSTIMHALQIIEVSVQKNDDKLLYLSKYFRKGVINCLQISQITLNLCQKVLGVLYRANFKDDISTITSIIIGKSGMIENSIHELLIPLIKWTDKELGKHAFLNPGFNSILQYCINMLRMSIGNTQSSEQDWSLNVSLACNCDVCNSLAFFLRDKVKTKFEYRKAEAQRNHVMLSAKAAAEKYLKFDTVKDRSPYCLVIQKVSTPNDAEKKKAQALKETFEYLTRLSTTVMNLNNPSMATSSSSSSISSTTSNTKRTYPSSSDSDESLRRINKKSK</sequence>
<feature type="compositionally biased region" description="Low complexity" evidence="1">
    <location>
        <begin position="1337"/>
        <end position="1349"/>
    </location>
</feature>
<gene>
    <name evidence="2" type="ORF">NAEGRDRAFT_72355</name>
</gene>
<feature type="compositionally biased region" description="Polar residues" evidence="1">
    <location>
        <begin position="1350"/>
        <end position="1359"/>
    </location>
</feature>
<dbReference type="PANTHER" id="PTHR33099">
    <property type="entry name" value="FE2OG DIOXYGENASE DOMAIN-CONTAINING PROTEIN"/>
    <property type="match status" value="1"/>
</dbReference>
<dbReference type="EMBL" id="GG738896">
    <property type="protein sequence ID" value="EFC39958.1"/>
    <property type="molecule type" value="Genomic_DNA"/>
</dbReference>
<feature type="compositionally biased region" description="Low complexity" evidence="1">
    <location>
        <begin position="47"/>
        <end position="56"/>
    </location>
</feature>
<keyword evidence="3" id="KW-1185">Reference proteome</keyword>
<dbReference type="OMA" id="RNHITER"/>
<dbReference type="KEGG" id="ngr:NAEGRDRAFT_72355"/>
<dbReference type="PANTHER" id="PTHR33099:SF7">
    <property type="entry name" value="MYND-TYPE DOMAIN-CONTAINING PROTEIN"/>
    <property type="match status" value="1"/>
</dbReference>
<dbReference type="Proteomes" id="UP000006671">
    <property type="component" value="Unassembled WGS sequence"/>
</dbReference>
<feature type="region of interest" description="Disordered" evidence="1">
    <location>
        <begin position="399"/>
        <end position="460"/>
    </location>
</feature>
<feature type="compositionally biased region" description="Acidic residues" evidence="1">
    <location>
        <begin position="405"/>
        <end position="452"/>
    </location>
</feature>
<protein>
    <submittedName>
        <fullName evidence="2">Predicted protein</fullName>
    </submittedName>
</protein>
<feature type="region of interest" description="Disordered" evidence="1">
    <location>
        <begin position="1331"/>
        <end position="1373"/>
    </location>
</feature>
<organism evidence="3">
    <name type="scientific">Naegleria gruberi</name>
    <name type="common">Amoeba</name>
    <dbReference type="NCBI Taxonomy" id="5762"/>
    <lineage>
        <taxon>Eukaryota</taxon>
        <taxon>Discoba</taxon>
        <taxon>Heterolobosea</taxon>
        <taxon>Tetramitia</taxon>
        <taxon>Eutetramitia</taxon>
        <taxon>Vahlkampfiidae</taxon>
        <taxon>Naegleria</taxon>
    </lineage>
</organism>
<evidence type="ECO:0000256" key="1">
    <source>
        <dbReference type="SAM" id="MobiDB-lite"/>
    </source>
</evidence>
<feature type="compositionally biased region" description="Acidic residues" evidence="1">
    <location>
        <begin position="19"/>
        <end position="32"/>
    </location>
</feature>
<dbReference type="InParanoid" id="D2VTM4"/>